<gene>
    <name evidence="6" type="ORF">ZIOFF_016061</name>
</gene>
<evidence type="ECO:0000313" key="7">
    <source>
        <dbReference type="Proteomes" id="UP000734854"/>
    </source>
</evidence>
<evidence type="ECO:0000256" key="2">
    <source>
        <dbReference type="ARBA" id="ARBA00024341"/>
    </source>
</evidence>
<reference evidence="6 7" key="1">
    <citation type="submission" date="2020-08" db="EMBL/GenBank/DDBJ databases">
        <title>Plant Genome Project.</title>
        <authorList>
            <person name="Zhang R.-G."/>
        </authorList>
    </citation>
    <scope>NUCLEOTIDE SEQUENCE [LARGE SCALE GENOMIC DNA]</scope>
    <source>
        <tissue evidence="6">Rhizome</tissue>
    </source>
</reference>
<evidence type="ECO:0000256" key="1">
    <source>
        <dbReference type="ARBA" id="ARBA00022860"/>
    </source>
</evidence>
<feature type="compositionally biased region" description="Polar residues" evidence="4">
    <location>
        <begin position="286"/>
        <end position="304"/>
    </location>
</feature>
<evidence type="ECO:0000259" key="5">
    <source>
        <dbReference type="Pfam" id="PF13178"/>
    </source>
</evidence>
<dbReference type="PANTHER" id="PTHR32295:SF281">
    <property type="entry name" value="PROTEIN IQ-DOMAIN 31"/>
    <property type="match status" value="1"/>
</dbReference>
<dbReference type="Pfam" id="PF00612">
    <property type="entry name" value="IQ"/>
    <property type="match status" value="2"/>
</dbReference>
<comment type="similarity">
    <text evidence="2">Belongs to the IQD family.</text>
</comment>
<organism evidence="6 7">
    <name type="scientific">Zingiber officinale</name>
    <name type="common">Ginger</name>
    <name type="synonym">Amomum zingiber</name>
    <dbReference type="NCBI Taxonomy" id="94328"/>
    <lineage>
        <taxon>Eukaryota</taxon>
        <taxon>Viridiplantae</taxon>
        <taxon>Streptophyta</taxon>
        <taxon>Embryophyta</taxon>
        <taxon>Tracheophyta</taxon>
        <taxon>Spermatophyta</taxon>
        <taxon>Magnoliopsida</taxon>
        <taxon>Liliopsida</taxon>
        <taxon>Zingiberales</taxon>
        <taxon>Zingiberaceae</taxon>
        <taxon>Zingiber</taxon>
    </lineage>
</organism>
<feature type="compositionally biased region" description="Polar residues" evidence="4">
    <location>
        <begin position="315"/>
        <end position="330"/>
    </location>
</feature>
<feature type="region of interest" description="Disordered" evidence="4">
    <location>
        <begin position="19"/>
        <end position="39"/>
    </location>
</feature>
<feature type="domain" description="DUF4005" evidence="5">
    <location>
        <begin position="458"/>
        <end position="527"/>
    </location>
</feature>
<evidence type="ECO:0000313" key="6">
    <source>
        <dbReference type="EMBL" id="KAG6526084.1"/>
    </source>
</evidence>
<dbReference type="InterPro" id="IPR025064">
    <property type="entry name" value="DUF4005"/>
</dbReference>
<keyword evidence="7" id="KW-1185">Reference proteome</keyword>
<dbReference type="AlphaFoldDB" id="A0A8J5HVE7"/>
<dbReference type="Pfam" id="PF13178">
    <property type="entry name" value="DUF4005"/>
    <property type="match status" value="1"/>
</dbReference>
<dbReference type="InterPro" id="IPR000048">
    <property type="entry name" value="IQ_motif_EF-hand-BS"/>
</dbReference>
<dbReference type="GO" id="GO:0005516">
    <property type="term" value="F:calmodulin binding"/>
    <property type="evidence" value="ECO:0007669"/>
    <property type="project" value="UniProtKB-KW"/>
</dbReference>
<dbReference type="PROSITE" id="PS50096">
    <property type="entry name" value="IQ"/>
    <property type="match status" value="3"/>
</dbReference>
<dbReference type="CDD" id="cd23767">
    <property type="entry name" value="IQCD"/>
    <property type="match status" value="1"/>
</dbReference>
<keyword evidence="1" id="KW-0112">Calmodulin-binding</keyword>
<evidence type="ECO:0000256" key="3">
    <source>
        <dbReference type="ARBA" id="ARBA00024378"/>
    </source>
</evidence>
<sequence length="546" mass="60643">MGKSPGRWIKTLLFGKKTKSQATKGRNLPREANRGYAGAKGPNLAVNSLEISEPLPISIGNGGDIVTSYEGKPSDTGELAISNTNQGVVESIISERMNNDAAEHAAIKAQAAFRGYLARRAFRALKGIIRLQALIRGHLVRRQAIATLHAMEGIVKLQAIARGRKVRHSFSELKVTVNYNQLKTVYEIGSQCSFASFVSMDPIAQDAWKRKFSSNAFIWKLLTSSIRPKPLQINYDKQDPNSVFSWLDRWTTISFSVPTAKSKRRITLKGQTNRAVEIESGKSRRVQNNSASNTATGQLTNTNNEPEKAKRNLKKANSSPVETIPEQAQSELERVKRNLRKISTIKDVTEQPEFESQKSDLSLKNVAVVFSENLSLGVVDSMEKPKMDIALTPTLKPENENTTKSAVADEQIDVPLYDKLLNETQLLQEMDNAENNILTSEEVSLKEEQLCHENQKTGKRRSFSAKSEYPENGLPNIPVLPSYMAATESAKAKLRGQISPRLALDCEDKSGITRRHSLPPATNGKMSSPRTKRPIPDKAIQVGWRR</sequence>
<proteinExistence type="inferred from homology"/>
<accession>A0A8J5HVE7</accession>
<name>A0A8J5HVE7_ZINOF</name>
<dbReference type="SMART" id="SM00015">
    <property type="entry name" value="IQ"/>
    <property type="match status" value="3"/>
</dbReference>
<feature type="region of interest" description="Disordered" evidence="4">
    <location>
        <begin position="279"/>
        <end position="330"/>
    </location>
</feature>
<feature type="region of interest" description="Disordered" evidence="4">
    <location>
        <begin position="449"/>
        <end position="469"/>
    </location>
</feature>
<dbReference type="PANTHER" id="PTHR32295">
    <property type="entry name" value="IQ-DOMAIN 5-RELATED"/>
    <property type="match status" value="1"/>
</dbReference>
<evidence type="ECO:0000256" key="4">
    <source>
        <dbReference type="SAM" id="MobiDB-lite"/>
    </source>
</evidence>
<feature type="region of interest" description="Disordered" evidence="4">
    <location>
        <begin position="508"/>
        <end position="546"/>
    </location>
</feature>
<protein>
    <recommendedName>
        <fullName evidence="5">DUF4005 domain-containing protein</fullName>
    </recommendedName>
</protein>
<comment type="subunit">
    <text evidence="3">Binds to multiple calmodulin (CaM) in the presence of Ca(2+) and CaM-like proteins.</text>
</comment>
<dbReference type="Proteomes" id="UP000734854">
    <property type="component" value="Unassembled WGS sequence"/>
</dbReference>
<dbReference type="EMBL" id="JACMSC010000004">
    <property type="protein sequence ID" value="KAG6526084.1"/>
    <property type="molecule type" value="Genomic_DNA"/>
</dbReference>
<comment type="caution">
    <text evidence="6">The sequence shown here is derived from an EMBL/GenBank/DDBJ whole genome shotgun (WGS) entry which is preliminary data.</text>
</comment>